<feature type="compositionally biased region" description="Basic residues" evidence="8">
    <location>
        <begin position="132"/>
        <end position="141"/>
    </location>
</feature>
<evidence type="ECO:0000256" key="5">
    <source>
        <dbReference type="ARBA" id="ARBA00022692"/>
    </source>
</evidence>
<dbReference type="PANTHER" id="PTHR35294:SF1">
    <property type="entry name" value="OS05G0409000 PROTEIN"/>
    <property type="match status" value="1"/>
</dbReference>
<feature type="transmembrane region" description="Helical" evidence="9">
    <location>
        <begin position="1118"/>
        <end position="1137"/>
    </location>
</feature>
<proteinExistence type="predicted"/>
<organism evidence="11 12">
    <name type="scientific">Vitis vinifera</name>
    <name type="common">Grape</name>
    <dbReference type="NCBI Taxonomy" id="29760"/>
    <lineage>
        <taxon>Eukaryota</taxon>
        <taxon>Viridiplantae</taxon>
        <taxon>Streptophyta</taxon>
        <taxon>Embryophyta</taxon>
        <taxon>Tracheophyta</taxon>
        <taxon>Spermatophyta</taxon>
        <taxon>Magnoliopsida</taxon>
        <taxon>eudicotyledons</taxon>
        <taxon>Gunneridae</taxon>
        <taxon>Pentapetalae</taxon>
        <taxon>rosids</taxon>
        <taxon>Vitales</taxon>
        <taxon>Vitaceae</taxon>
        <taxon>Viteae</taxon>
        <taxon>Vitis</taxon>
    </lineage>
</organism>
<dbReference type="FunCoup" id="F6HAD9">
    <property type="interactions" value="2084"/>
</dbReference>
<feature type="compositionally biased region" description="Polar residues" evidence="8">
    <location>
        <begin position="319"/>
        <end position="337"/>
    </location>
</feature>
<keyword evidence="2" id="KW-0813">Transport</keyword>
<keyword evidence="5 9" id="KW-0812">Transmembrane</keyword>
<evidence type="ECO:0000256" key="2">
    <source>
        <dbReference type="ARBA" id="ARBA00022448"/>
    </source>
</evidence>
<evidence type="ECO:0000259" key="10">
    <source>
        <dbReference type="PROSITE" id="PS50030"/>
    </source>
</evidence>
<feature type="transmembrane region" description="Helical" evidence="9">
    <location>
        <begin position="1004"/>
        <end position="1029"/>
    </location>
</feature>
<dbReference type="PaxDb" id="29760-VIT_06s0009g02340.t01"/>
<dbReference type="InterPro" id="IPR018227">
    <property type="entry name" value="Amino_acid_transport_2"/>
</dbReference>
<keyword evidence="7 9" id="KW-0472">Membrane</keyword>
<evidence type="ECO:0000256" key="6">
    <source>
        <dbReference type="ARBA" id="ARBA00022989"/>
    </source>
</evidence>
<evidence type="ECO:0000256" key="4">
    <source>
        <dbReference type="ARBA" id="ARBA00022519"/>
    </source>
</evidence>
<feature type="transmembrane region" description="Helical" evidence="9">
    <location>
        <begin position="905"/>
        <end position="925"/>
    </location>
</feature>
<keyword evidence="4" id="KW-0997">Cell inner membrane</keyword>
<evidence type="ECO:0000313" key="12">
    <source>
        <dbReference type="Proteomes" id="UP000009183"/>
    </source>
</evidence>
<feature type="region of interest" description="Disordered" evidence="8">
    <location>
        <begin position="482"/>
        <end position="512"/>
    </location>
</feature>
<evidence type="ECO:0000256" key="9">
    <source>
        <dbReference type="SAM" id="Phobius"/>
    </source>
</evidence>
<evidence type="ECO:0000256" key="8">
    <source>
        <dbReference type="SAM" id="MobiDB-lite"/>
    </source>
</evidence>
<dbReference type="EMBL" id="FN595504">
    <property type="protein sequence ID" value="CCB49110.1"/>
    <property type="molecule type" value="Genomic_DNA"/>
</dbReference>
<dbReference type="eggNOG" id="ENOG502QQDY">
    <property type="taxonomic scope" value="Eukaryota"/>
</dbReference>
<dbReference type="PROSITE" id="PS50030">
    <property type="entry name" value="UBA"/>
    <property type="match status" value="1"/>
</dbReference>
<dbReference type="GO" id="GO:0005886">
    <property type="term" value="C:plasma membrane"/>
    <property type="evidence" value="ECO:0007669"/>
    <property type="project" value="UniProtKB-SubCell"/>
</dbReference>
<dbReference type="PANTHER" id="PTHR35294">
    <property type="entry name" value="UBIQUITIN-ASSOCIATED/TRANSLATION ELONGATION FACTOR EF1B PROTEIN"/>
    <property type="match status" value="1"/>
</dbReference>
<dbReference type="InterPro" id="IPR009060">
    <property type="entry name" value="UBA-like_sf"/>
</dbReference>
<feature type="region of interest" description="Disordered" evidence="8">
    <location>
        <begin position="257"/>
        <end position="342"/>
    </location>
</feature>
<protein>
    <recommendedName>
        <fullName evidence="10">UBA domain-containing protein</fullName>
    </recommendedName>
</protein>
<accession>F6HAD9</accession>
<reference evidence="12" key="1">
    <citation type="journal article" date="2007" name="Nature">
        <title>The grapevine genome sequence suggests ancestral hexaploidization in major angiosperm phyla.</title>
        <authorList>
            <consortium name="The French-Italian Public Consortium for Grapevine Genome Characterization."/>
            <person name="Jaillon O."/>
            <person name="Aury J.-M."/>
            <person name="Noel B."/>
            <person name="Policriti A."/>
            <person name="Clepet C."/>
            <person name="Casagrande A."/>
            <person name="Choisne N."/>
            <person name="Aubourg S."/>
            <person name="Vitulo N."/>
            <person name="Jubin C."/>
            <person name="Vezzi A."/>
            <person name="Legeai F."/>
            <person name="Hugueney P."/>
            <person name="Dasilva C."/>
            <person name="Horner D."/>
            <person name="Mica E."/>
            <person name="Jublot D."/>
            <person name="Poulain J."/>
            <person name="Bruyere C."/>
            <person name="Billault A."/>
            <person name="Segurens B."/>
            <person name="Gouyvenoux M."/>
            <person name="Ugarte E."/>
            <person name="Cattonaro F."/>
            <person name="Anthouard V."/>
            <person name="Vico V."/>
            <person name="Del Fabbro C."/>
            <person name="Alaux M."/>
            <person name="Di Gaspero G."/>
            <person name="Dumas V."/>
            <person name="Felice N."/>
            <person name="Paillard S."/>
            <person name="Juman I."/>
            <person name="Moroldo M."/>
            <person name="Scalabrin S."/>
            <person name="Canaguier A."/>
            <person name="Le Clainche I."/>
            <person name="Malacrida G."/>
            <person name="Durand E."/>
            <person name="Pesole G."/>
            <person name="Laucou V."/>
            <person name="Chatelet P."/>
            <person name="Merdinoglu D."/>
            <person name="Delledonne M."/>
            <person name="Pezzotti M."/>
            <person name="Lecharny A."/>
            <person name="Scarpelli C."/>
            <person name="Artiguenave F."/>
            <person name="Pe M.E."/>
            <person name="Valle G."/>
            <person name="Morgante M."/>
            <person name="Caboche M."/>
            <person name="Adam-Blondon A.-F."/>
            <person name="Weissenbach J."/>
            <person name="Quetier F."/>
            <person name="Wincker P."/>
        </authorList>
    </citation>
    <scope>NUCLEOTIDE SEQUENCE [LARGE SCALE GENOMIC DNA]</scope>
    <source>
        <strain evidence="12">cv. Pinot noir / PN40024</strain>
    </source>
</reference>
<evidence type="ECO:0000256" key="3">
    <source>
        <dbReference type="ARBA" id="ARBA00022475"/>
    </source>
</evidence>
<dbReference type="Pfam" id="PF03222">
    <property type="entry name" value="Trp_Tyr_perm"/>
    <property type="match status" value="1"/>
</dbReference>
<feature type="transmembrane region" description="Helical" evidence="9">
    <location>
        <begin position="1090"/>
        <end position="1106"/>
    </location>
</feature>
<feature type="transmembrane region" description="Helical" evidence="9">
    <location>
        <begin position="871"/>
        <end position="893"/>
    </location>
</feature>
<dbReference type="InParanoid" id="F6HAD9"/>
<sequence length="1182" mass="127255">MSPASRSKSKDRRVGKEPPKASSKSSGPANAGSSIPASAYDPVLGTFHGLEPTPVTSAPPLQSNGRFRSIDETDDNCGSSLGTGGEYDAASNNGSWSGESEDHKEKASNPPVRQEAIPGADNDKREKIRQKNERKHQRQKERRAQELHERCSGYLMSRKLEALAQQLVAMGFTSERATMALILNEGRVEESVSWLFEGGEEADKHKSENLDGGNNLKIDIAEELAQITGLEMRYKCSKQEVERAIVASEGDLAKAEETLRAQRQDPPSTPPNSEETDDPPTITNGKLPVAVSQNPLRQSTQSNSSSTIQQRRDEKDFNYTKSPATIGTSSEPGSKNVQPLKGTQPKLEWARQQQIVMQEDKRLLTAGSNSSHSYTMASPLQVSQPPAKTETRFAAVGNEFKNLQPGPVREPVIVMQRPQSINLKHVSSTSMNSSPPGTAAGWYHSNFEIAKSNGLSPNIPSTRNLNLNDLSANQLYHQHHYQTHQQLMSGSSPAESPGTHRGNGSRSRMSTSPSLAAASSLGLFSGLGSTVSSGSSSPVDWSTGGQMQLLDYTSIDWTLDRNLSNGRPSGGLWQGMASLVNNNAYMHDSNASVVVGNPTMRIIPPNGPGIPIPGLQGGGSANAEASAGSSREWTSPFEERDLFSLPRRLGGPHLSIKFPTESPSQLTTPTSALYTGHNRTERQKQHRGDEEWAHILTYVFMALSTPPILITPRSHHPFSFPTAHHPSKQAPFSSSSSFISRSLQPLRLLSPPTTTFHFKCFSKAQRQSDDQVEFERLFSNLNQATLKREPGSLSSAIFLVAGTTVGAGILAIPAVTQESGFLASAVTCFLCWVYMVVTGLLIAEVNVNTMCELGSGGVSLVSMAMRTLGPVGVQIACWSYLFIHYALLVAYVARSSDILTNFLGIPIWESATLFSLVFGGICYFGSQRFIGAINGVLVFGIIISFSALVAATSGDLQWDALLKANFEAVPLSIPIIALSFVYQNVVPVLCTNLEGNLSKVRTSIVLGTAIPLVLFLVWNAVILGSITNIGTGADKIIDPIEQLRSSNGVIGPIVEVFSLFAIATSYIGFVLGLADFLADLLKLPAGQSSPLPYLLTLVPPLVLSLLDPEIFFKALDFAGTYGVLVLFGILPAAMSWSDRSSSSEQSPRLPYLVPGGKLTLSLIIGGAGCVILSELLENFGHP</sequence>
<gene>
    <name evidence="11" type="ordered locus">VIT_06s0009g02340</name>
</gene>
<dbReference type="Proteomes" id="UP000009183">
    <property type="component" value="Chromosome 6"/>
</dbReference>
<dbReference type="Pfam" id="PF22562">
    <property type="entry name" value="UBA_7"/>
    <property type="match status" value="1"/>
</dbReference>
<name>F6HAD9_VITVI</name>
<keyword evidence="3" id="KW-1003">Cell membrane</keyword>
<feature type="compositionally biased region" description="Low complexity" evidence="8">
    <location>
        <begin position="20"/>
        <end position="34"/>
    </location>
</feature>
<feature type="compositionally biased region" description="Low complexity" evidence="8">
    <location>
        <begin position="298"/>
        <end position="309"/>
    </location>
</feature>
<feature type="transmembrane region" description="Helical" evidence="9">
    <location>
        <begin position="932"/>
        <end position="951"/>
    </location>
</feature>
<feature type="transmembrane region" description="Helical" evidence="9">
    <location>
        <begin position="796"/>
        <end position="815"/>
    </location>
</feature>
<feature type="compositionally biased region" description="Basic and acidic residues" evidence="8">
    <location>
        <begin position="121"/>
        <end position="131"/>
    </location>
</feature>
<dbReference type="HOGENOM" id="CLU_272917_0_0_1"/>
<dbReference type="SUPFAM" id="SSF46934">
    <property type="entry name" value="UBA-like"/>
    <property type="match status" value="1"/>
</dbReference>
<comment type="subcellular location">
    <subcellularLocation>
        <location evidence="1">Cell inner membrane</location>
        <topology evidence="1">Multi-pass membrane protein</topology>
    </subcellularLocation>
</comment>
<feature type="transmembrane region" description="Helical" evidence="9">
    <location>
        <begin position="1158"/>
        <end position="1176"/>
    </location>
</feature>
<evidence type="ECO:0000256" key="1">
    <source>
        <dbReference type="ARBA" id="ARBA00004429"/>
    </source>
</evidence>
<feature type="compositionally biased region" description="Polar residues" evidence="8">
    <location>
        <begin position="54"/>
        <end position="66"/>
    </location>
</feature>
<dbReference type="GO" id="GO:0003333">
    <property type="term" value="P:amino acid transmembrane transport"/>
    <property type="evidence" value="ECO:0007669"/>
    <property type="project" value="InterPro"/>
</dbReference>
<dbReference type="Gene3D" id="1.10.8.10">
    <property type="entry name" value="DNA helicase RuvA subunit, C-terminal domain"/>
    <property type="match status" value="1"/>
</dbReference>
<dbReference type="AlphaFoldDB" id="F6HAD9"/>
<feature type="transmembrane region" description="Helical" evidence="9">
    <location>
        <begin position="971"/>
        <end position="992"/>
    </location>
</feature>
<evidence type="ECO:0000256" key="7">
    <source>
        <dbReference type="ARBA" id="ARBA00023136"/>
    </source>
</evidence>
<feature type="transmembrane region" description="Helical" evidence="9">
    <location>
        <begin position="821"/>
        <end position="843"/>
    </location>
</feature>
<evidence type="ECO:0000313" key="11">
    <source>
        <dbReference type="EMBL" id="CCB49110.1"/>
    </source>
</evidence>
<dbReference type="InterPro" id="IPR015940">
    <property type="entry name" value="UBA"/>
</dbReference>
<feature type="region of interest" description="Disordered" evidence="8">
    <location>
        <begin position="1"/>
        <end position="147"/>
    </location>
</feature>
<feature type="transmembrane region" description="Helical" evidence="9">
    <location>
        <begin position="1049"/>
        <end position="1078"/>
    </location>
</feature>
<keyword evidence="6 9" id="KW-1133">Transmembrane helix</keyword>
<keyword evidence="12" id="KW-1185">Reference proteome</keyword>
<feature type="domain" description="UBA" evidence="10">
    <location>
        <begin position="146"/>
        <end position="198"/>
    </location>
</feature>
<dbReference type="ExpressionAtlas" id="F6HAD9">
    <property type="expression patterns" value="baseline and differential"/>
</dbReference>
<dbReference type="Gene3D" id="1.20.1740.10">
    <property type="entry name" value="Amino acid/polyamine transporter I"/>
    <property type="match status" value="1"/>
</dbReference>